<gene>
    <name evidence="2" type="ORF">SAMN05192548_10365</name>
</gene>
<dbReference type="SUPFAM" id="SSF51126">
    <property type="entry name" value="Pectin lyase-like"/>
    <property type="match status" value="1"/>
</dbReference>
<feature type="chain" id="PRO_5009921506" description="Right handed beta helix region" evidence="1">
    <location>
        <begin position="47"/>
        <end position="365"/>
    </location>
</feature>
<dbReference type="STRING" id="169427.SAMN05192548_10365"/>
<protein>
    <recommendedName>
        <fullName evidence="4">Right handed beta helix region</fullName>
    </recommendedName>
</protein>
<keyword evidence="1" id="KW-0732">Signal</keyword>
<dbReference type="AlphaFoldDB" id="A0A1M6UYZ3"/>
<dbReference type="EMBL" id="FRAB01000036">
    <property type="protein sequence ID" value="SHK74428.1"/>
    <property type="molecule type" value="Genomic_DNA"/>
</dbReference>
<reference evidence="2 3" key="1">
    <citation type="submission" date="2016-11" db="EMBL/GenBank/DDBJ databases">
        <authorList>
            <person name="Jaros S."/>
            <person name="Januszkiewicz K."/>
            <person name="Wedrychowicz H."/>
        </authorList>
    </citation>
    <scope>NUCLEOTIDE SEQUENCE [LARGE SCALE GENOMIC DNA]</scope>
    <source>
        <strain evidence="2 3">LMG 20594</strain>
    </source>
</reference>
<name>A0A1M6UYZ3_9BURK</name>
<dbReference type="InterPro" id="IPR011050">
    <property type="entry name" value="Pectin_lyase_fold/virulence"/>
</dbReference>
<sequence length="365" mass="39221">MRRREGTAQDARKTGQSISVARRRIVRALPLLACPMAAGITHAAQAAQAAQADNASNEPVVMASAFGVVGDGQANDRAQLQAAIDRSVGKTLVITGACRIDARGLDLRSGSRVRFAQGASIKLLPHDAAFYQIIRIWDVQNVVLERAMLDGSKALNAAPKDTRNGGYGMGISIAGSSNVTLIAPTTSECWGDGIYIANSYTYKGRFPSAIKVIGHRAYGCRRQGVSIISGSDILFEHPVWENIGGTMPSAGLDIEPNSNLDVLQKIRVVSPTTRNCRTGILMYLQEIVGPIPKVIQIEITNHRDESAAVSPVNISGLELNGRIVKGRIVIDSPVWVKPRLAALRSENYDRVSGPEIVVNNQKIIP</sequence>
<accession>A0A1M6UYZ3</accession>
<dbReference type="Gene3D" id="2.160.20.10">
    <property type="entry name" value="Single-stranded right-handed beta-helix, Pectin lyase-like"/>
    <property type="match status" value="1"/>
</dbReference>
<evidence type="ECO:0008006" key="4">
    <source>
        <dbReference type="Google" id="ProtNLM"/>
    </source>
</evidence>
<dbReference type="Proteomes" id="UP000184395">
    <property type="component" value="Unassembled WGS sequence"/>
</dbReference>
<evidence type="ECO:0000313" key="2">
    <source>
        <dbReference type="EMBL" id="SHK74428.1"/>
    </source>
</evidence>
<feature type="signal peptide" evidence="1">
    <location>
        <begin position="1"/>
        <end position="46"/>
    </location>
</feature>
<evidence type="ECO:0000313" key="3">
    <source>
        <dbReference type="Proteomes" id="UP000184395"/>
    </source>
</evidence>
<dbReference type="InterPro" id="IPR012334">
    <property type="entry name" value="Pectin_lyas_fold"/>
</dbReference>
<evidence type="ECO:0000256" key="1">
    <source>
        <dbReference type="SAM" id="SignalP"/>
    </source>
</evidence>
<proteinExistence type="predicted"/>
<dbReference type="OrthoDB" id="253409at2"/>
<organism evidence="2 3">
    <name type="scientific">Paraburkholderia terricola</name>
    <dbReference type="NCBI Taxonomy" id="169427"/>
    <lineage>
        <taxon>Bacteria</taxon>
        <taxon>Pseudomonadati</taxon>
        <taxon>Pseudomonadota</taxon>
        <taxon>Betaproteobacteria</taxon>
        <taxon>Burkholderiales</taxon>
        <taxon>Burkholderiaceae</taxon>
        <taxon>Paraburkholderia</taxon>
    </lineage>
</organism>